<evidence type="ECO:0000256" key="2">
    <source>
        <dbReference type="ARBA" id="ARBA00023015"/>
    </source>
</evidence>
<gene>
    <name evidence="6" type="ORF">H9L10_12575</name>
</gene>
<feature type="domain" description="Sugar-binding" evidence="5">
    <location>
        <begin position="69"/>
        <end position="309"/>
    </location>
</feature>
<dbReference type="InterPro" id="IPR007324">
    <property type="entry name" value="Sugar-bd_dom_put"/>
</dbReference>
<proteinExistence type="inferred from homology"/>
<dbReference type="KEGG" id="pei:H9L10_12575"/>
<protein>
    <submittedName>
        <fullName evidence="6">Transcriptional regulator</fullName>
    </submittedName>
</protein>
<dbReference type="GO" id="GO:0030246">
    <property type="term" value="F:carbohydrate binding"/>
    <property type="evidence" value="ECO:0007669"/>
    <property type="project" value="InterPro"/>
</dbReference>
<evidence type="ECO:0000259" key="5">
    <source>
        <dbReference type="Pfam" id="PF04198"/>
    </source>
</evidence>
<dbReference type="PANTHER" id="PTHR34294:SF1">
    <property type="entry name" value="TRANSCRIPTIONAL REGULATOR LSRR"/>
    <property type="match status" value="1"/>
</dbReference>
<evidence type="ECO:0000313" key="7">
    <source>
        <dbReference type="Proteomes" id="UP000515976"/>
    </source>
</evidence>
<dbReference type="Proteomes" id="UP000515976">
    <property type="component" value="Chromosome"/>
</dbReference>
<name>A0A7G9R0D8_9MICO</name>
<dbReference type="Gene3D" id="3.40.50.1360">
    <property type="match status" value="1"/>
</dbReference>
<evidence type="ECO:0000313" key="6">
    <source>
        <dbReference type="EMBL" id="QNN49063.1"/>
    </source>
</evidence>
<keyword evidence="7" id="KW-1185">Reference proteome</keyword>
<organism evidence="6 7">
    <name type="scientific">Phycicoccus endophyticus</name>
    <dbReference type="NCBI Taxonomy" id="1690220"/>
    <lineage>
        <taxon>Bacteria</taxon>
        <taxon>Bacillati</taxon>
        <taxon>Actinomycetota</taxon>
        <taxon>Actinomycetes</taxon>
        <taxon>Micrococcales</taxon>
        <taxon>Intrasporangiaceae</taxon>
        <taxon>Phycicoccus</taxon>
    </lineage>
</organism>
<dbReference type="Gene3D" id="1.10.10.10">
    <property type="entry name" value="Winged helix-like DNA-binding domain superfamily/Winged helix DNA-binding domain"/>
    <property type="match status" value="1"/>
</dbReference>
<dbReference type="EMBL" id="CP060712">
    <property type="protein sequence ID" value="QNN49063.1"/>
    <property type="molecule type" value="Genomic_DNA"/>
</dbReference>
<dbReference type="SUPFAM" id="SSF100950">
    <property type="entry name" value="NagB/RpiA/CoA transferase-like"/>
    <property type="match status" value="1"/>
</dbReference>
<dbReference type="GO" id="GO:0003677">
    <property type="term" value="F:DNA binding"/>
    <property type="evidence" value="ECO:0007669"/>
    <property type="project" value="UniProtKB-KW"/>
</dbReference>
<dbReference type="InterPro" id="IPR037171">
    <property type="entry name" value="NagB/RpiA_transferase-like"/>
</dbReference>
<sequence>MIEPSALRATDAALASEVARRHYLGSERKVDIAASMGISRFKVARLLEAARSSGIVRIEIVDRGGVDGELSARLRTAYGLRRCIVVDCSDDAPRLREHVGSAGADVLHEVVGPQDVLGLPWARTVSALVEALPELPPVPVVQLSGSMVIPGERSPVDMVRAAAGLAGGEAHLYYAPFILDDAASAAAMRRQPAVAQAMAEVERVTVAVVSIGAWEPGHSTIHDAVDERDRAEVAAAGAVGEALGVFVDREGRAVHPSLVDRMVTIGDEELRRVPETVALATGAAKAGAVRAFLTGGWVDTLVTDRSLATVLARSAGS</sequence>
<keyword evidence="2" id="KW-0805">Transcription regulation</keyword>
<dbReference type="PANTHER" id="PTHR34294">
    <property type="entry name" value="TRANSCRIPTIONAL REGULATOR-RELATED"/>
    <property type="match status" value="1"/>
</dbReference>
<evidence type="ECO:0000256" key="3">
    <source>
        <dbReference type="ARBA" id="ARBA00023125"/>
    </source>
</evidence>
<reference evidence="6 7" key="1">
    <citation type="submission" date="2020-08" db="EMBL/GenBank/DDBJ databases">
        <title>Genome sequence of Phycicoccus endophyticus JCM 31784T.</title>
        <authorList>
            <person name="Hyun D.-W."/>
            <person name="Bae J.-W."/>
        </authorList>
    </citation>
    <scope>NUCLEOTIDE SEQUENCE [LARGE SCALE GENOMIC DNA]</scope>
    <source>
        <strain evidence="6 7">JCM 31784</strain>
    </source>
</reference>
<dbReference type="AlphaFoldDB" id="A0A7G9R0D8"/>
<evidence type="ECO:0000256" key="1">
    <source>
        <dbReference type="ARBA" id="ARBA00010466"/>
    </source>
</evidence>
<comment type="similarity">
    <text evidence="1">Belongs to the SorC transcriptional regulatory family.</text>
</comment>
<dbReference type="InterPro" id="IPR036388">
    <property type="entry name" value="WH-like_DNA-bd_sf"/>
</dbReference>
<dbReference type="RefSeq" id="WP_166102940.1">
    <property type="nucleotide sequence ID" value="NZ_BMMY01000006.1"/>
</dbReference>
<evidence type="ECO:0000256" key="4">
    <source>
        <dbReference type="ARBA" id="ARBA00023163"/>
    </source>
</evidence>
<dbReference type="InterPro" id="IPR051054">
    <property type="entry name" value="SorC_transcr_regulators"/>
</dbReference>
<accession>A0A7G9R0D8</accession>
<keyword evidence="4" id="KW-0804">Transcription</keyword>
<dbReference type="Pfam" id="PF04198">
    <property type="entry name" value="Sugar-bind"/>
    <property type="match status" value="1"/>
</dbReference>
<keyword evidence="3" id="KW-0238">DNA-binding</keyword>